<dbReference type="EMBL" id="KV453864">
    <property type="protein sequence ID" value="ODV83389.1"/>
    <property type="molecule type" value="Genomic_DNA"/>
</dbReference>
<dbReference type="InterPro" id="IPR052169">
    <property type="entry name" value="CW_Biosynth-Accessory"/>
</dbReference>
<dbReference type="SMART" id="SM00854">
    <property type="entry name" value="PGA_cap"/>
    <property type="match status" value="1"/>
</dbReference>
<gene>
    <name evidence="3" type="ORF">CANARDRAFT_9626</name>
</gene>
<dbReference type="AlphaFoldDB" id="A0A1E4SV67"/>
<dbReference type="PANTHER" id="PTHR33393">
    <property type="entry name" value="POLYGLUTAMINE SYNTHESIS ACCESSORY PROTEIN RV0574C-RELATED"/>
    <property type="match status" value="1"/>
</dbReference>
<dbReference type="SUPFAM" id="SSF56300">
    <property type="entry name" value="Metallo-dependent phosphatases"/>
    <property type="match status" value="1"/>
</dbReference>
<protein>
    <recommendedName>
        <fullName evidence="2">Capsule synthesis protein CapA domain-containing protein</fullName>
    </recommendedName>
</protein>
<evidence type="ECO:0000313" key="4">
    <source>
        <dbReference type="Proteomes" id="UP000094801"/>
    </source>
</evidence>
<evidence type="ECO:0000259" key="2">
    <source>
        <dbReference type="SMART" id="SM00854"/>
    </source>
</evidence>
<dbReference type="PANTHER" id="PTHR33393:SF11">
    <property type="entry name" value="POLYGLUTAMINE SYNTHESIS ACCESSORY PROTEIN RV0574C-RELATED"/>
    <property type="match status" value="1"/>
</dbReference>
<name>A0A1E4SV67_9ASCO</name>
<accession>A0A1E4SV67</accession>
<dbReference type="OrthoDB" id="189619at2759"/>
<dbReference type="InterPro" id="IPR019079">
    <property type="entry name" value="Capsule_synth_CapA"/>
</dbReference>
<dbReference type="Pfam" id="PF09587">
    <property type="entry name" value="PGA_cap"/>
    <property type="match status" value="1"/>
</dbReference>
<evidence type="ECO:0000256" key="1">
    <source>
        <dbReference type="ARBA" id="ARBA00005662"/>
    </source>
</evidence>
<feature type="domain" description="Capsule synthesis protein CapA" evidence="2">
    <location>
        <begin position="2"/>
        <end position="319"/>
    </location>
</feature>
<evidence type="ECO:0000313" key="3">
    <source>
        <dbReference type="EMBL" id="ODV83389.1"/>
    </source>
</evidence>
<dbReference type="InterPro" id="IPR029052">
    <property type="entry name" value="Metallo-depent_PP-like"/>
</dbReference>
<dbReference type="Proteomes" id="UP000094801">
    <property type="component" value="Unassembled WGS sequence"/>
</dbReference>
<reference evidence="4" key="1">
    <citation type="submission" date="2016-04" db="EMBL/GenBank/DDBJ databases">
        <title>Comparative genomics of biotechnologically important yeasts.</title>
        <authorList>
            <consortium name="DOE Joint Genome Institute"/>
            <person name="Riley R."/>
            <person name="Haridas S."/>
            <person name="Wolfe K.H."/>
            <person name="Lopes M.R."/>
            <person name="Hittinger C.T."/>
            <person name="Goker M."/>
            <person name="Salamov A."/>
            <person name="Wisecaver J."/>
            <person name="Long T.M."/>
            <person name="Aerts A.L."/>
            <person name="Barry K."/>
            <person name="Choi C."/>
            <person name="Clum A."/>
            <person name="Coughlan A.Y."/>
            <person name="Deshpande S."/>
            <person name="Douglass A.P."/>
            <person name="Hanson S.J."/>
            <person name="Klenk H.-P."/>
            <person name="Labutti K."/>
            <person name="Lapidus A."/>
            <person name="Lindquist E."/>
            <person name="Lipzen A."/>
            <person name="Meier-Kolthoff J.P."/>
            <person name="Ohm R.A."/>
            <person name="Otillar R.P."/>
            <person name="Pangilinan J."/>
            <person name="Peng Y."/>
            <person name="Rokas A."/>
            <person name="Rosa C.A."/>
            <person name="Scheuner C."/>
            <person name="Sibirny A.A."/>
            <person name="Slot J.C."/>
            <person name="Stielow J.B."/>
            <person name="Sun H."/>
            <person name="Kurtzman C.P."/>
            <person name="Blackwell M."/>
            <person name="Grigoriev I.V."/>
            <person name="Jeffries T.W."/>
        </authorList>
    </citation>
    <scope>NUCLEOTIDE SEQUENCE [LARGE SCALE GENOMIC DNA]</scope>
    <source>
        <strain evidence="4">NRRL YB-2248</strain>
    </source>
</reference>
<comment type="similarity">
    <text evidence="1">Belongs to the CapA family.</text>
</comment>
<sequence length="447" mass="50101">MRFVAGGDCLFSSRNLVNRLDPKLVSEFKDSDACFVNAEFTCPKPEIHPPAAGRAYITSVKENILDEFVDLNIKLLSFANNHACDFGYQGVINTIEASEKRNLQPCGIGRSIEEARLPKFLDTPNGRIGVVTTSTTRSEMMLASSAGAGTIPRPGIAPLRWGRTYVLPTEQFEQLKIMDDMMGTAEAFRECNEIEIKPKFGPDNFKLGSLFEGHLDIQRGEKAHVKTHYNQKDANALFKSIKDCSNRSDFNFVSLHTHEGINNNWYNPLPAEFIQEFARKSIDTGADAIIGHGAHFMRGVEIYKGKPIFYNIGSFLMEFEVGESIISPEMYEVYNLPPDSRPSDLHRGRANDPETGKFTGFNSHPRFSRNCLAIFDDSTGVMEVKLLPIDLDLTRENRMQRGVPYLVPAKVGHEIAEYLTDISTEWGTKLTYNEKTGYIDIAGPAEY</sequence>
<organism evidence="3 4">
    <name type="scientific">[Candida] arabinofermentans NRRL YB-2248</name>
    <dbReference type="NCBI Taxonomy" id="983967"/>
    <lineage>
        <taxon>Eukaryota</taxon>
        <taxon>Fungi</taxon>
        <taxon>Dikarya</taxon>
        <taxon>Ascomycota</taxon>
        <taxon>Saccharomycotina</taxon>
        <taxon>Pichiomycetes</taxon>
        <taxon>Pichiales</taxon>
        <taxon>Pichiaceae</taxon>
        <taxon>Ogataea</taxon>
        <taxon>Ogataea/Candida clade</taxon>
    </lineage>
</organism>
<proteinExistence type="inferred from homology"/>
<keyword evidence="4" id="KW-1185">Reference proteome</keyword>